<evidence type="ECO:0000256" key="4">
    <source>
        <dbReference type="ARBA" id="ARBA00022490"/>
    </source>
</evidence>
<sequence length="212" mass="24930">MAIITKIEAQKRSKDRVNIYVDEEYFMAVYAELVYTHSLKKGMEIDKDSLESLLHDEIYMKAKNKALSILSKSDQSEKKLREKLLNDYDENIVEEVIEFLKGYKLINDNLLAEKIVHDNMNLSKFGKNKIKQNLYNKGIAASDIQDAISQIDPDEEYENAKYLAEKRLKRLKGEDKNKINQKIYQHLAYKGFSYDIIKRVLRELLNFDEFDC</sequence>
<reference evidence="9 10" key="1">
    <citation type="submission" date="2008-09" db="EMBL/GenBank/DDBJ databases">
        <authorList>
            <person name="Fulton L."/>
            <person name="Clifton S."/>
            <person name="Fulton B."/>
            <person name="Xu J."/>
            <person name="Minx P."/>
            <person name="Pepin K.H."/>
            <person name="Johnson M."/>
            <person name="Thiruvilangam P."/>
            <person name="Bhonagiri V."/>
            <person name="Nash W.E."/>
            <person name="Mardis E.R."/>
            <person name="Wilson R.K."/>
        </authorList>
    </citation>
    <scope>NUCLEOTIDE SEQUENCE [LARGE SCALE GENOMIC DNA]</scope>
    <source>
        <strain evidence="9 10">DSM 13275</strain>
    </source>
</reference>
<evidence type="ECO:0000313" key="10">
    <source>
        <dbReference type="Proteomes" id="UP000003178"/>
    </source>
</evidence>
<dbReference type="Gene3D" id="1.10.10.10">
    <property type="entry name" value="Winged helix-like DNA-binding domain superfamily/Winged helix DNA-binding domain"/>
    <property type="match status" value="3"/>
</dbReference>
<dbReference type="HOGENOM" id="CLU_066607_4_1_9"/>
<dbReference type="InterPro" id="IPR036388">
    <property type="entry name" value="WH-like_DNA-bd_sf"/>
</dbReference>
<keyword evidence="4 5" id="KW-0963">Cytoplasm</keyword>
<dbReference type="Proteomes" id="UP000003178">
    <property type="component" value="Unassembled WGS sequence"/>
</dbReference>
<dbReference type="InterPro" id="IPR053925">
    <property type="entry name" value="RecX_HTH_3rd"/>
</dbReference>
<feature type="domain" description="RecX third three-helical" evidence="7">
    <location>
        <begin position="154"/>
        <end position="201"/>
    </location>
</feature>
<comment type="function">
    <text evidence="5">Modulates RecA activity.</text>
</comment>
<dbReference type="PANTHER" id="PTHR33602:SF1">
    <property type="entry name" value="REGULATORY PROTEIN RECX FAMILY PROTEIN"/>
    <property type="match status" value="1"/>
</dbReference>
<dbReference type="STRING" id="500633.CLOHIR_01980"/>
<comment type="similarity">
    <text evidence="2 5">Belongs to the RecX family.</text>
</comment>
<evidence type="ECO:0000313" key="9">
    <source>
        <dbReference type="EMBL" id="EEA84357.1"/>
    </source>
</evidence>
<evidence type="ECO:0000259" key="7">
    <source>
        <dbReference type="Pfam" id="PF21981"/>
    </source>
</evidence>
<dbReference type="Pfam" id="PF21981">
    <property type="entry name" value="RecX_HTH3"/>
    <property type="match status" value="1"/>
</dbReference>
<organism evidence="9 10">
    <name type="scientific">Peptacetobacter hiranonis (strain DSM 13275 / JCM 10541 / KCTC 15199 / TO-931)</name>
    <name type="common">Clostridium hiranonis</name>
    <dbReference type="NCBI Taxonomy" id="500633"/>
    <lineage>
        <taxon>Bacteria</taxon>
        <taxon>Bacillati</taxon>
        <taxon>Bacillota</taxon>
        <taxon>Clostridia</taxon>
        <taxon>Peptostreptococcales</taxon>
        <taxon>Peptostreptococcaceae</taxon>
        <taxon>Peptacetobacter</taxon>
    </lineage>
</organism>
<evidence type="ECO:0000259" key="8">
    <source>
        <dbReference type="Pfam" id="PF21982"/>
    </source>
</evidence>
<dbReference type="InterPro" id="IPR053924">
    <property type="entry name" value="RecX_HTH_2nd"/>
</dbReference>
<dbReference type="InterPro" id="IPR053926">
    <property type="entry name" value="RecX_HTH_1st"/>
</dbReference>
<dbReference type="EMBL" id="ABWP01000074">
    <property type="protein sequence ID" value="EEA84357.1"/>
    <property type="molecule type" value="Genomic_DNA"/>
</dbReference>
<dbReference type="NCBIfam" id="NF001058">
    <property type="entry name" value="PRK00117.4-1"/>
    <property type="match status" value="1"/>
</dbReference>
<feature type="domain" description="RecX first three-helical" evidence="8">
    <location>
        <begin position="62"/>
        <end position="100"/>
    </location>
</feature>
<keyword evidence="10" id="KW-1185">Reference proteome</keyword>
<evidence type="ECO:0000256" key="3">
    <source>
        <dbReference type="ARBA" id="ARBA00018111"/>
    </source>
</evidence>
<gene>
    <name evidence="5 9" type="primary">recX</name>
    <name evidence="9" type="ORF">CLOHIR_01980</name>
</gene>
<dbReference type="eggNOG" id="COG2137">
    <property type="taxonomic scope" value="Bacteria"/>
</dbReference>
<accession>B6G1H3</accession>
<dbReference type="OrthoDB" id="5421057at2"/>
<evidence type="ECO:0000259" key="6">
    <source>
        <dbReference type="Pfam" id="PF02631"/>
    </source>
</evidence>
<dbReference type="PANTHER" id="PTHR33602">
    <property type="entry name" value="REGULATORY PROTEIN RECX FAMILY PROTEIN"/>
    <property type="match status" value="1"/>
</dbReference>
<protein>
    <recommendedName>
        <fullName evidence="3 5">Regulatory protein RecX</fullName>
    </recommendedName>
</protein>
<name>B6G1H3_PEPHT</name>
<comment type="caution">
    <text evidence="9">The sequence shown here is derived from an EMBL/GenBank/DDBJ whole genome shotgun (WGS) entry which is preliminary data.</text>
</comment>
<evidence type="ECO:0000256" key="5">
    <source>
        <dbReference type="HAMAP-Rule" id="MF_01114"/>
    </source>
</evidence>
<dbReference type="Pfam" id="PF21982">
    <property type="entry name" value="RecX_HTH1"/>
    <property type="match status" value="1"/>
</dbReference>
<dbReference type="HAMAP" id="MF_01114">
    <property type="entry name" value="RecX"/>
    <property type="match status" value="1"/>
</dbReference>
<comment type="subcellular location">
    <subcellularLocation>
        <location evidence="1 5">Cytoplasm</location>
    </subcellularLocation>
</comment>
<dbReference type="InterPro" id="IPR003783">
    <property type="entry name" value="Regulatory_RecX"/>
</dbReference>
<dbReference type="GO" id="GO:0005737">
    <property type="term" value="C:cytoplasm"/>
    <property type="evidence" value="ECO:0007669"/>
    <property type="project" value="UniProtKB-SubCell"/>
</dbReference>
<reference evidence="9 10" key="2">
    <citation type="submission" date="2008-10" db="EMBL/GenBank/DDBJ databases">
        <title>Draft genome sequence of Clostridium hiranonis (DSM 13275).</title>
        <authorList>
            <person name="Sudarsanam P."/>
            <person name="Ley R."/>
            <person name="Guruge J."/>
            <person name="Turnbaugh P.J."/>
            <person name="Mahowald M."/>
            <person name="Liep D."/>
            <person name="Gordon J."/>
        </authorList>
    </citation>
    <scope>NUCLEOTIDE SEQUENCE [LARGE SCALE GENOMIC DNA]</scope>
    <source>
        <strain evidence="9 10">DSM 13275</strain>
    </source>
</reference>
<dbReference type="RefSeq" id="WP_006440841.1">
    <property type="nucleotide sequence ID" value="NZ_DS995359.1"/>
</dbReference>
<dbReference type="GO" id="GO:0006282">
    <property type="term" value="P:regulation of DNA repair"/>
    <property type="evidence" value="ECO:0007669"/>
    <property type="project" value="UniProtKB-UniRule"/>
</dbReference>
<evidence type="ECO:0000256" key="2">
    <source>
        <dbReference type="ARBA" id="ARBA00009695"/>
    </source>
</evidence>
<feature type="domain" description="RecX second three-helical" evidence="6">
    <location>
        <begin position="107"/>
        <end position="147"/>
    </location>
</feature>
<dbReference type="Pfam" id="PF02631">
    <property type="entry name" value="RecX_HTH2"/>
    <property type="match status" value="1"/>
</dbReference>
<evidence type="ECO:0000256" key="1">
    <source>
        <dbReference type="ARBA" id="ARBA00004496"/>
    </source>
</evidence>
<proteinExistence type="inferred from homology"/>
<dbReference type="AlphaFoldDB" id="B6G1H3"/>